<evidence type="ECO:0000259" key="9">
    <source>
        <dbReference type="SMART" id="SM00839"/>
    </source>
</evidence>
<dbReference type="AlphaFoldDB" id="A0A133URL1"/>
<dbReference type="GO" id="GO:0006538">
    <property type="term" value="P:L-glutamate catabolic process"/>
    <property type="evidence" value="ECO:0007669"/>
    <property type="project" value="TreeGrafter"/>
</dbReference>
<evidence type="ECO:0000313" key="11">
    <source>
        <dbReference type="Proteomes" id="UP000070463"/>
    </source>
</evidence>
<dbReference type="SMART" id="SM00839">
    <property type="entry name" value="ELFV_dehydrog"/>
    <property type="match status" value="1"/>
</dbReference>
<dbReference type="Pfam" id="PF02812">
    <property type="entry name" value="ELFV_dehydrog_N"/>
    <property type="match status" value="1"/>
</dbReference>
<organism evidence="10 11">
    <name type="scientific">candidate division MSBL1 archaeon SCGC-AAA259I09</name>
    <dbReference type="NCBI Taxonomy" id="1698267"/>
    <lineage>
        <taxon>Archaea</taxon>
        <taxon>Methanobacteriati</taxon>
        <taxon>Methanobacteriota</taxon>
        <taxon>candidate division MSBL1</taxon>
    </lineage>
</organism>
<dbReference type="Gene3D" id="3.40.50.10860">
    <property type="entry name" value="Leucine Dehydrogenase, chain A, domain 1"/>
    <property type="match status" value="1"/>
</dbReference>
<feature type="binding site" evidence="6">
    <location>
        <position position="94"/>
    </location>
    <ligand>
        <name>substrate</name>
    </ligand>
</feature>
<keyword evidence="3 4" id="KW-0560">Oxidoreductase</keyword>
<dbReference type="GO" id="GO:0000166">
    <property type="term" value="F:nucleotide binding"/>
    <property type="evidence" value="ECO:0007669"/>
    <property type="project" value="UniProtKB-KW"/>
</dbReference>
<keyword evidence="6" id="KW-0547">Nucleotide-binding</keyword>
<dbReference type="Pfam" id="PF00208">
    <property type="entry name" value="ELFV_dehydrog"/>
    <property type="match status" value="1"/>
</dbReference>
<dbReference type="GO" id="GO:0004352">
    <property type="term" value="F:glutamate dehydrogenase (NAD+) activity"/>
    <property type="evidence" value="ECO:0007669"/>
    <property type="project" value="TreeGrafter"/>
</dbReference>
<comment type="subunit">
    <text evidence="2">Homohexamer.</text>
</comment>
<reference evidence="10 11" key="1">
    <citation type="journal article" date="2016" name="Sci. Rep.">
        <title>Metabolic traits of an uncultured archaeal lineage -MSBL1- from brine pools of the Red Sea.</title>
        <authorList>
            <person name="Mwirichia R."/>
            <person name="Alam I."/>
            <person name="Rashid M."/>
            <person name="Vinu M."/>
            <person name="Ba-Alawi W."/>
            <person name="Anthony Kamau A."/>
            <person name="Kamanda Ngugi D."/>
            <person name="Goker M."/>
            <person name="Klenk H.P."/>
            <person name="Bajic V."/>
            <person name="Stingl U."/>
        </authorList>
    </citation>
    <scope>NUCLEOTIDE SEQUENCE [LARGE SCALE GENOMIC DNA]</scope>
    <source>
        <strain evidence="10">SCGC-AAA259I09</strain>
    </source>
</reference>
<dbReference type="InterPro" id="IPR006097">
    <property type="entry name" value="Glu/Leu/Phe/Val/Trp_DH_dimer"/>
</dbReference>
<dbReference type="PRINTS" id="PR00082">
    <property type="entry name" value="GLFDHDRGNASE"/>
</dbReference>
<evidence type="ECO:0000256" key="8">
    <source>
        <dbReference type="RuleBase" id="RU004417"/>
    </source>
</evidence>
<evidence type="ECO:0000256" key="5">
    <source>
        <dbReference type="PIRSR" id="PIRSR000185-1"/>
    </source>
</evidence>
<evidence type="ECO:0000256" key="7">
    <source>
        <dbReference type="PIRSR" id="PIRSR000185-3"/>
    </source>
</evidence>
<evidence type="ECO:0000256" key="1">
    <source>
        <dbReference type="ARBA" id="ARBA00006382"/>
    </source>
</evidence>
<dbReference type="SUPFAM" id="SSF53223">
    <property type="entry name" value="Aminoacid dehydrogenase-like, N-terminal domain"/>
    <property type="match status" value="1"/>
</dbReference>
<proteinExistence type="inferred from homology"/>
<feature type="site" description="Important for catalysis" evidence="7">
    <location>
        <position position="146"/>
    </location>
</feature>
<feature type="domain" description="Glutamate/phenylalanine/leucine/valine/L-tryptophan dehydrogenase C-terminal" evidence="9">
    <location>
        <begin position="183"/>
        <end position="413"/>
    </location>
</feature>
<keyword evidence="11" id="KW-1185">Reference proteome</keyword>
<dbReference type="CDD" id="cd01076">
    <property type="entry name" value="NAD_bind_1_Glu_DH"/>
    <property type="match status" value="1"/>
</dbReference>
<name>A0A133URL1_9EURY</name>
<dbReference type="PIRSF" id="PIRSF000185">
    <property type="entry name" value="Glu_DH"/>
    <property type="match status" value="1"/>
</dbReference>
<feature type="active site" description="Proton donor" evidence="5">
    <location>
        <position position="106"/>
    </location>
</feature>
<comment type="similarity">
    <text evidence="1 4 8">Belongs to the Glu/Leu/Phe/Val dehydrogenases family.</text>
</comment>
<dbReference type="PATRIC" id="fig|1698267.3.peg.1516"/>
<dbReference type="InterPro" id="IPR033524">
    <property type="entry name" value="Glu/Leu/Phe/Val_DH_AS"/>
</dbReference>
<sequence>MASNENPFESVKRQIDIAAEHLKFDLGDIELLKHPRRTIVVSVPIRRESGEIEVFTGYRVQHNMFRGPYKGGIRYHPDVDLDEVKALAAWMTLKCAVAGIPYGGGKGGITCNPKEMTQRELERLTRRYTSMIREEIGPRKDVPAPDVYTDGQTMAWIVDTYSQFKGYLVPEVVTGKPLEVGGSEGRKGATGRGVAICAREAVNCLDMDIEGLKVVIQGFGKVGKSAARVLSSFGCEIIATSDSTGGVYNPDGFDVEKLIEHKNETGKVQGYDGADDISKEKTLELECDILVPAAIENAITKENADRIKAKIISEGANGPSTPEAKEILHENDILVVPDILANSGGVTVSYYEWIQNLHREHWREKTVNEKLENRIVNAFNDVLNTSKEYEVDLPTASSILAVERTMNAFDKLGLFP</sequence>
<evidence type="ECO:0000256" key="2">
    <source>
        <dbReference type="ARBA" id="ARBA00011643"/>
    </source>
</evidence>
<dbReference type="InterPro" id="IPR046346">
    <property type="entry name" value="Aminoacid_DH-like_N_sf"/>
</dbReference>
<gene>
    <name evidence="10" type="ORF">AKJ37_04295</name>
</gene>
<keyword evidence="6" id="KW-0520">NAD</keyword>
<comment type="caution">
    <text evidence="10">The sequence shown here is derived from an EMBL/GenBank/DDBJ whole genome shotgun (WGS) entry which is preliminary data.</text>
</comment>
<dbReference type="InterPro" id="IPR033922">
    <property type="entry name" value="NAD_bind_Glu_DH"/>
</dbReference>
<dbReference type="FunFam" id="3.40.50.10860:FF:000003">
    <property type="entry name" value="Glutamate dehydrogenase"/>
    <property type="match status" value="1"/>
</dbReference>
<dbReference type="PANTHER" id="PTHR11606">
    <property type="entry name" value="GLUTAMATE DEHYDROGENASE"/>
    <property type="match status" value="1"/>
</dbReference>
<evidence type="ECO:0000313" key="10">
    <source>
        <dbReference type="EMBL" id="KXA96828.1"/>
    </source>
</evidence>
<dbReference type="Gene3D" id="3.40.50.720">
    <property type="entry name" value="NAD(P)-binding Rossmann-like Domain"/>
    <property type="match status" value="1"/>
</dbReference>
<evidence type="ECO:0000256" key="4">
    <source>
        <dbReference type="PIRNR" id="PIRNR000185"/>
    </source>
</evidence>
<dbReference type="PROSITE" id="PS00074">
    <property type="entry name" value="GLFV_DEHYDROGENASE"/>
    <property type="match status" value="1"/>
</dbReference>
<protein>
    <recommendedName>
        <fullName evidence="4">Glutamate dehydrogenase</fullName>
    </recommendedName>
</protein>
<dbReference type="InterPro" id="IPR006096">
    <property type="entry name" value="Glu/Leu/Phe/Val/Trp_DH_C"/>
</dbReference>
<feature type="binding site" evidence="6">
    <location>
        <position position="190"/>
    </location>
    <ligand>
        <name>NAD(+)</name>
        <dbReference type="ChEBI" id="CHEBI:57540"/>
    </ligand>
</feature>
<dbReference type="InterPro" id="IPR036291">
    <property type="entry name" value="NAD(P)-bd_dom_sf"/>
</dbReference>
<feature type="binding site" evidence="6">
    <location>
        <position position="349"/>
    </location>
    <ligand>
        <name>substrate</name>
    </ligand>
</feature>
<evidence type="ECO:0000256" key="6">
    <source>
        <dbReference type="PIRSR" id="PIRSR000185-2"/>
    </source>
</evidence>
<dbReference type="EMBL" id="LHXR01000058">
    <property type="protein sequence ID" value="KXA96828.1"/>
    <property type="molecule type" value="Genomic_DNA"/>
</dbReference>
<evidence type="ECO:0000256" key="3">
    <source>
        <dbReference type="ARBA" id="ARBA00023002"/>
    </source>
</evidence>
<dbReference type="InterPro" id="IPR014362">
    <property type="entry name" value="Glu_DH"/>
</dbReference>
<dbReference type="InterPro" id="IPR006095">
    <property type="entry name" value="Glu/Leu/Phe/Val/Trp_DH"/>
</dbReference>
<dbReference type="Proteomes" id="UP000070463">
    <property type="component" value="Unassembled WGS sequence"/>
</dbReference>
<accession>A0A133URL1</accession>
<dbReference type="PANTHER" id="PTHR11606:SF13">
    <property type="entry name" value="GLUTAMATE DEHYDROGENASE 1, MITOCHONDRIAL"/>
    <property type="match status" value="1"/>
</dbReference>
<feature type="binding site" evidence="6">
    <location>
        <position position="70"/>
    </location>
    <ligand>
        <name>substrate</name>
    </ligand>
</feature>
<dbReference type="SUPFAM" id="SSF51735">
    <property type="entry name" value="NAD(P)-binding Rossmann-fold domains"/>
    <property type="match status" value="1"/>
</dbReference>